<dbReference type="InterPro" id="IPR014017">
    <property type="entry name" value="DNA_helicase_UvrD-like_C"/>
</dbReference>
<dbReference type="PANTHER" id="PTHR11070:SF2">
    <property type="entry name" value="ATP-DEPENDENT DNA HELICASE SRS2"/>
    <property type="match status" value="1"/>
</dbReference>
<dbReference type="SUPFAM" id="SSF52540">
    <property type="entry name" value="P-loop containing nucleoside triphosphate hydrolases"/>
    <property type="match status" value="1"/>
</dbReference>
<dbReference type="Gene3D" id="3.40.50.300">
    <property type="entry name" value="P-loop containing nucleotide triphosphate hydrolases"/>
    <property type="match status" value="2"/>
</dbReference>
<dbReference type="InterPro" id="IPR000212">
    <property type="entry name" value="DNA_helicase_UvrD/REP"/>
</dbReference>
<evidence type="ECO:0000256" key="7">
    <source>
        <dbReference type="ARBA" id="ARBA00023235"/>
    </source>
</evidence>
<feature type="domain" description="UvrD-like helicase ATP-binding" evidence="12">
    <location>
        <begin position="3"/>
        <end position="311"/>
    </location>
</feature>
<evidence type="ECO:0000256" key="10">
    <source>
        <dbReference type="ARBA" id="ARBA00048988"/>
    </source>
</evidence>
<feature type="binding site" evidence="11">
    <location>
        <begin position="24"/>
        <end position="31"/>
    </location>
    <ligand>
        <name>ATP</name>
        <dbReference type="ChEBI" id="CHEBI:30616"/>
    </ligand>
</feature>
<dbReference type="InterPro" id="IPR014016">
    <property type="entry name" value="UvrD-like_ATP-bd"/>
</dbReference>
<dbReference type="CDD" id="cd17932">
    <property type="entry name" value="DEXQc_UvrD"/>
    <property type="match status" value="1"/>
</dbReference>
<evidence type="ECO:0000259" key="12">
    <source>
        <dbReference type="PROSITE" id="PS51198"/>
    </source>
</evidence>
<dbReference type="EMBL" id="JAGGLG010000002">
    <property type="protein sequence ID" value="MBP2017030.1"/>
    <property type="molecule type" value="Genomic_DNA"/>
</dbReference>
<evidence type="ECO:0000256" key="4">
    <source>
        <dbReference type="ARBA" id="ARBA00022806"/>
    </source>
</evidence>
<keyword evidence="2 11" id="KW-0547">Nucleotide-binding</keyword>
<organism evidence="13 14">
    <name type="scientific">Symbiobacterium terraclitae</name>
    <dbReference type="NCBI Taxonomy" id="557451"/>
    <lineage>
        <taxon>Bacteria</taxon>
        <taxon>Bacillati</taxon>
        <taxon>Bacillota</taxon>
        <taxon>Clostridia</taxon>
        <taxon>Eubacteriales</taxon>
        <taxon>Symbiobacteriaceae</taxon>
        <taxon>Symbiobacterium</taxon>
    </lineage>
</organism>
<dbReference type="Proteomes" id="UP001519289">
    <property type="component" value="Unassembled WGS sequence"/>
</dbReference>
<sequence>MSLTLRPDQARVAEYRGGYMAVPAVPGAGKTTVLAYLAADLIAAGLPAPGRVLVVTYTNSAVGNFKSRIGGFLEARGLPRTGYEVRTIHSLAVQIVRQRPEAIGWPDTFAVVDEVRRGAILSALTRRWIAGNREAWEALVRAGEERRQDALGQWDERTQSLMGRLIQSFKARRLSPEDALALTRALPEHLPLRWAAEVYQEYQRALAREGLADFDDLMLGAYRLLKGEPDLLERMQRRWTYIFEDEAQDSYRLQEQVLRLLAGPSGNLVRVGDANQAIMGSFTTAEPDLFRRFGREPGVAVRPLTMAGRSSREIIGLANELVRWTREEHPDPGCRDALEAQWIEPVPPGGGQSNPEPGGRRVLFRAFDSYRGELEGLARMAARSVREYPDATVGVLLPTNAMVDELLAELRALGAPAEAVGRTAPMERLRLASDLLAALAFLAAPHMSERREAVPGFEPYLDGWLEAACLPADELLLRMASDLRLTGADLALAQYLALRARRLLEEEPLYGLADVARELAEGLKTSGWLAEALYDRRGFEPVPGVVYVTTCHSSKGLEWDTVYVGGLTRAQFPGALTDWTPAELWFLPEDHANPEAAAVALLDRLVAAATGGGAPERSVDSPVDGPHDDPVARAKREHIAERLRLLYVAITRARCNLLLSFHRENQRGRKALPTPALVHLSQFAAKAR</sequence>
<dbReference type="Pfam" id="PF00580">
    <property type="entry name" value="UvrD-helicase"/>
    <property type="match status" value="1"/>
</dbReference>
<comment type="caution">
    <text evidence="13">The sequence shown here is derived from an EMBL/GenBank/DDBJ whole genome shotgun (WGS) entry which is preliminary data.</text>
</comment>
<evidence type="ECO:0000256" key="6">
    <source>
        <dbReference type="ARBA" id="ARBA00023125"/>
    </source>
</evidence>
<evidence type="ECO:0000256" key="1">
    <source>
        <dbReference type="ARBA" id="ARBA00009922"/>
    </source>
</evidence>
<keyword evidence="14" id="KW-1185">Reference proteome</keyword>
<keyword evidence="7" id="KW-0413">Isomerase</keyword>
<accession>A0ABS4JNB2</accession>
<dbReference type="InterPro" id="IPR027417">
    <property type="entry name" value="P-loop_NTPase"/>
</dbReference>
<evidence type="ECO:0000256" key="5">
    <source>
        <dbReference type="ARBA" id="ARBA00022840"/>
    </source>
</evidence>
<evidence type="ECO:0000256" key="3">
    <source>
        <dbReference type="ARBA" id="ARBA00022801"/>
    </source>
</evidence>
<evidence type="ECO:0000256" key="8">
    <source>
        <dbReference type="ARBA" id="ARBA00034617"/>
    </source>
</evidence>
<keyword evidence="4 11" id="KW-0347">Helicase</keyword>
<evidence type="ECO:0000313" key="13">
    <source>
        <dbReference type="EMBL" id="MBP2017030.1"/>
    </source>
</evidence>
<keyword evidence="3 11" id="KW-0378">Hydrolase</keyword>
<comment type="catalytic activity">
    <reaction evidence="10">
        <text>ATP + H2O = ADP + phosphate + H(+)</text>
        <dbReference type="Rhea" id="RHEA:13065"/>
        <dbReference type="ChEBI" id="CHEBI:15377"/>
        <dbReference type="ChEBI" id="CHEBI:15378"/>
        <dbReference type="ChEBI" id="CHEBI:30616"/>
        <dbReference type="ChEBI" id="CHEBI:43474"/>
        <dbReference type="ChEBI" id="CHEBI:456216"/>
        <dbReference type="EC" id="5.6.2.4"/>
    </reaction>
</comment>
<dbReference type="InterPro" id="IPR013986">
    <property type="entry name" value="DExx_box_DNA_helicase_dom_sf"/>
</dbReference>
<dbReference type="GO" id="GO:0003678">
    <property type="term" value="F:DNA helicase activity"/>
    <property type="evidence" value="ECO:0007669"/>
    <property type="project" value="UniProtKB-EC"/>
</dbReference>
<dbReference type="GO" id="GO:0016787">
    <property type="term" value="F:hydrolase activity"/>
    <property type="evidence" value="ECO:0007669"/>
    <property type="project" value="UniProtKB-KW"/>
</dbReference>
<name>A0ABS4JNB2_9FIRM</name>
<dbReference type="PROSITE" id="PS51198">
    <property type="entry name" value="UVRD_HELICASE_ATP_BIND"/>
    <property type="match status" value="1"/>
</dbReference>
<protein>
    <recommendedName>
        <fullName evidence="9">DNA 3'-5' helicase</fullName>
        <ecNumber evidence="9">5.6.2.4</ecNumber>
    </recommendedName>
</protein>
<evidence type="ECO:0000313" key="14">
    <source>
        <dbReference type="Proteomes" id="UP001519289"/>
    </source>
</evidence>
<gene>
    <name evidence="13" type="ORF">J2Z79_000404</name>
</gene>
<comment type="catalytic activity">
    <reaction evidence="8">
        <text>Couples ATP hydrolysis with the unwinding of duplex DNA by translocating in the 3'-5' direction.</text>
        <dbReference type="EC" id="5.6.2.4"/>
    </reaction>
</comment>
<evidence type="ECO:0000256" key="9">
    <source>
        <dbReference type="ARBA" id="ARBA00034808"/>
    </source>
</evidence>
<evidence type="ECO:0000256" key="2">
    <source>
        <dbReference type="ARBA" id="ARBA00022741"/>
    </source>
</evidence>
<dbReference type="RefSeq" id="WP_209465182.1">
    <property type="nucleotide sequence ID" value="NZ_JAGGLG010000002.1"/>
</dbReference>
<dbReference type="EC" id="5.6.2.4" evidence="9"/>
<comment type="similarity">
    <text evidence="1">Belongs to the helicase family. UvrD subfamily.</text>
</comment>
<keyword evidence="6" id="KW-0238">DNA-binding</keyword>
<keyword evidence="5 11" id="KW-0067">ATP-binding</keyword>
<reference evidence="13 14" key="1">
    <citation type="submission" date="2021-03" db="EMBL/GenBank/DDBJ databases">
        <title>Genomic Encyclopedia of Type Strains, Phase IV (KMG-IV): sequencing the most valuable type-strain genomes for metagenomic binning, comparative biology and taxonomic classification.</title>
        <authorList>
            <person name="Goeker M."/>
        </authorList>
    </citation>
    <scope>NUCLEOTIDE SEQUENCE [LARGE SCALE GENOMIC DNA]</scope>
    <source>
        <strain evidence="13 14">DSM 27138</strain>
    </source>
</reference>
<evidence type="ECO:0000256" key="11">
    <source>
        <dbReference type="PROSITE-ProRule" id="PRU00560"/>
    </source>
</evidence>
<dbReference type="Pfam" id="PF13361">
    <property type="entry name" value="UvrD_C"/>
    <property type="match status" value="1"/>
</dbReference>
<dbReference type="PANTHER" id="PTHR11070">
    <property type="entry name" value="UVRD / RECB / PCRA DNA HELICASE FAMILY MEMBER"/>
    <property type="match status" value="1"/>
</dbReference>
<proteinExistence type="inferred from homology"/>
<dbReference type="Gene3D" id="1.10.10.160">
    <property type="match status" value="1"/>
</dbReference>